<dbReference type="OrthoDB" id="9809338at2"/>
<proteinExistence type="predicted"/>
<dbReference type="InterPro" id="IPR037923">
    <property type="entry name" value="HTH-like"/>
</dbReference>
<dbReference type="Gene3D" id="1.10.10.60">
    <property type="entry name" value="Homeodomain-like"/>
    <property type="match status" value="1"/>
</dbReference>
<comment type="caution">
    <text evidence="5">The sequence shown here is derived from an EMBL/GenBank/DDBJ whole genome shotgun (WGS) entry which is preliminary data.</text>
</comment>
<evidence type="ECO:0000259" key="4">
    <source>
        <dbReference type="PROSITE" id="PS01124"/>
    </source>
</evidence>
<dbReference type="PANTHER" id="PTHR46796:SF2">
    <property type="entry name" value="TRANSCRIPTIONAL REGULATORY PROTEIN"/>
    <property type="match status" value="1"/>
</dbReference>
<evidence type="ECO:0000256" key="2">
    <source>
        <dbReference type="ARBA" id="ARBA00023125"/>
    </source>
</evidence>
<dbReference type="EMBL" id="DACSDU010000006">
    <property type="protein sequence ID" value="HAT1585576.1"/>
    <property type="molecule type" value="Genomic_DNA"/>
</dbReference>
<dbReference type="InterPro" id="IPR018060">
    <property type="entry name" value="HTH_AraC"/>
</dbReference>
<dbReference type="SUPFAM" id="SSF46689">
    <property type="entry name" value="Homeodomain-like"/>
    <property type="match status" value="2"/>
</dbReference>
<organism evidence="5">
    <name type="scientific">Citrobacter farmeri</name>
    <dbReference type="NCBI Taxonomy" id="67824"/>
    <lineage>
        <taxon>Bacteria</taxon>
        <taxon>Pseudomonadati</taxon>
        <taxon>Pseudomonadota</taxon>
        <taxon>Gammaproteobacteria</taxon>
        <taxon>Enterobacterales</taxon>
        <taxon>Enterobacteriaceae</taxon>
        <taxon>Citrobacter</taxon>
    </lineage>
</organism>
<feature type="domain" description="HTH araC/xylS-type" evidence="4">
    <location>
        <begin position="173"/>
        <end position="270"/>
    </location>
</feature>
<dbReference type="AlphaFoldDB" id="A0A8H9NUB1"/>
<protein>
    <submittedName>
        <fullName evidence="5">AraC family transcriptional regulator</fullName>
    </submittedName>
</protein>
<gene>
    <name evidence="5" type="ORF">I8Y00_001910</name>
</gene>
<evidence type="ECO:0000256" key="3">
    <source>
        <dbReference type="ARBA" id="ARBA00023163"/>
    </source>
</evidence>
<dbReference type="GO" id="GO:0043565">
    <property type="term" value="F:sequence-specific DNA binding"/>
    <property type="evidence" value="ECO:0007669"/>
    <property type="project" value="InterPro"/>
</dbReference>
<dbReference type="KEGG" id="cfar:CI104_22375"/>
<keyword evidence="2" id="KW-0238">DNA-binding</keyword>
<dbReference type="InterPro" id="IPR009057">
    <property type="entry name" value="Homeodomain-like_sf"/>
</dbReference>
<accession>A0A8H9NUB1</accession>
<dbReference type="RefSeq" id="WP_042322693.1">
    <property type="nucleotide sequence ID" value="NZ_CABMNX010000001.1"/>
</dbReference>
<dbReference type="Proteomes" id="UP000864563">
    <property type="component" value="Unassembled WGS sequence"/>
</dbReference>
<reference evidence="5" key="2">
    <citation type="submission" date="2020-11" db="EMBL/GenBank/DDBJ databases">
        <authorList>
            <consortium name="NCBI Pathogen Detection Project"/>
        </authorList>
    </citation>
    <scope>NUCLEOTIDE SEQUENCE</scope>
    <source>
        <strain evidence="5">YDC697-2</strain>
    </source>
</reference>
<dbReference type="GeneID" id="92971542"/>
<reference evidence="5" key="1">
    <citation type="journal article" date="2018" name="Genome Biol.">
        <title>SKESA: strategic k-mer extension for scrupulous assemblies.</title>
        <authorList>
            <person name="Souvorov A."/>
            <person name="Agarwala R."/>
            <person name="Lipman D.J."/>
        </authorList>
    </citation>
    <scope>NUCLEOTIDE SEQUENCE</scope>
    <source>
        <strain evidence="5">YDC697-2</strain>
    </source>
</reference>
<dbReference type="InterPro" id="IPR003313">
    <property type="entry name" value="AraC-bd"/>
</dbReference>
<keyword evidence="3" id="KW-0804">Transcription</keyword>
<evidence type="ECO:0000313" key="5">
    <source>
        <dbReference type="EMBL" id="HAT1585576.1"/>
    </source>
</evidence>
<name>A0A8H9NUB1_9ENTR</name>
<dbReference type="SMART" id="SM00342">
    <property type="entry name" value="HTH_ARAC"/>
    <property type="match status" value="1"/>
</dbReference>
<dbReference type="PROSITE" id="PS01124">
    <property type="entry name" value="HTH_ARAC_FAMILY_2"/>
    <property type="match status" value="1"/>
</dbReference>
<dbReference type="InterPro" id="IPR050204">
    <property type="entry name" value="AraC_XylS_family_regulators"/>
</dbReference>
<dbReference type="Pfam" id="PF02311">
    <property type="entry name" value="AraC_binding"/>
    <property type="match status" value="1"/>
</dbReference>
<sequence>MQGVPEQFSDEKDSARFRHLAQVPGVELYHAHISRYAFEPHTHEAFGIGAIEAGAERFRYRGTQYVAPAHSVVTMNPDELHTGEAETADGWRYRMIYLEPDLLEEVTGIRHWWFHDVTRHDPLRSRQICSLIHGLWHTDDPLAQKGLLLDLIDTFQPLARHAPVSQEGTHRFARVRDYLHDNYMRPITLDELARVASLSPWHFQRQFKAHFHVTPHQMLMAIRLWRAKGFLTLGMPAADVAAATGLTDQSHLTRAFTHRYGITPVRYQKQVYSR</sequence>
<dbReference type="Pfam" id="PF12833">
    <property type="entry name" value="HTH_18"/>
    <property type="match status" value="1"/>
</dbReference>
<dbReference type="PANTHER" id="PTHR46796">
    <property type="entry name" value="HTH-TYPE TRANSCRIPTIONAL ACTIVATOR RHAS-RELATED"/>
    <property type="match status" value="1"/>
</dbReference>
<dbReference type="GO" id="GO:0003700">
    <property type="term" value="F:DNA-binding transcription factor activity"/>
    <property type="evidence" value="ECO:0007669"/>
    <property type="project" value="InterPro"/>
</dbReference>
<dbReference type="SUPFAM" id="SSF51215">
    <property type="entry name" value="Regulatory protein AraC"/>
    <property type="match status" value="1"/>
</dbReference>
<evidence type="ECO:0000256" key="1">
    <source>
        <dbReference type="ARBA" id="ARBA00023015"/>
    </source>
</evidence>
<keyword evidence="1" id="KW-0805">Transcription regulation</keyword>